<organism evidence="3 4">
    <name type="scientific">Rosa chinensis</name>
    <name type="common">China rose</name>
    <dbReference type="NCBI Taxonomy" id="74649"/>
    <lineage>
        <taxon>Eukaryota</taxon>
        <taxon>Viridiplantae</taxon>
        <taxon>Streptophyta</taxon>
        <taxon>Embryophyta</taxon>
        <taxon>Tracheophyta</taxon>
        <taxon>Spermatophyta</taxon>
        <taxon>Magnoliopsida</taxon>
        <taxon>eudicotyledons</taxon>
        <taxon>Gunneridae</taxon>
        <taxon>Pentapetalae</taxon>
        <taxon>rosids</taxon>
        <taxon>fabids</taxon>
        <taxon>Rosales</taxon>
        <taxon>Rosaceae</taxon>
        <taxon>Rosoideae</taxon>
        <taxon>Rosoideae incertae sedis</taxon>
        <taxon>Rosa</taxon>
    </lineage>
</organism>
<dbReference type="Gramene" id="PRQ17155">
    <property type="protein sequence ID" value="PRQ17155"/>
    <property type="gene ID" value="RchiOBHm_Chr7g0191981"/>
</dbReference>
<proteinExistence type="predicted"/>
<dbReference type="AlphaFoldDB" id="A0A2P6P5F1"/>
<dbReference type="InterPro" id="IPR039299">
    <property type="entry name" value="SEOA"/>
</dbReference>
<dbReference type="STRING" id="74649.A0A2P6P5F1"/>
<dbReference type="PANTHER" id="PTHR33232:SF20">
    <property type="entry name" value="PROTEIN SIEVE ELEMENT OCCLUSION B-LIKE"/>
    <property type="match status" value="1"/>
</dbReference>
<keyword evidence="4" id="KW-1185">Reference proteome</keyword>
<dbReference type="GO" id="GO:0010088">
    <property type="term" value="P:phloem development"/>
    <property type="evidence" value="ECO:0007669"/>
    <property type="project" value="InterPro"/>
</dbReference>
<dbReference type="Proteomes" id="UP000238479">
    <property type="component" value="Chromosome 7"/>
</dbReference>
<dbReference type="InterPro" id="IPR027942">
    <property type="entry name" value="SEO_N"/>
</dbReference>
<reference evidence="3 4" key="1">
    <citation type="journal article" date="2018" name="Nat. Genet.">
        <title>The Rosa genome provides new insights in the design of modern roses.</title>
        <authorList>
            <person name="Bendahmane M."/>
        </authorList>
    </citation>
    <scope>NUCLEOTIDE SEQUENCE [LARGE SCALE GENOMIC DNA]</scope>
    <source>
        <strain evidence="4">cv. Old Blush</strain>
    </source>
</reference>
<dbReference type="OMA" id="IYNDTHH"/>
<sequence>MSLSSMCLALTLIRLTLQARYLFIRLYNFYSISLSLYKAYIVWSCKTTPTKFPTFLSHLKFPDMASNPLRRAPTMQNVIRRDRRGSMQSDDTALVRQIRETHTPGRSNIVDVKPILHVIDEIFHRSTAGTDGGILLGTHVDSQEDRTYSLSYDVLLQGLSYLIQKIYIEISCQSLAGADVHTSTMELLRSLSNYSWEAKVVLTLAAFAVYYGEFWLVSQLCTTDPLAKPVAILKQLSDIIEHAASIKPQLEAIDNLIKAITKVTKLIVDYSDMVKLQSQYISEDTPPLSIATAHIPAAAYWAIRAILACASNIAILTGGRYEYAASTTEVWELSSLAHKLNNIHEHLTTELENCRRYIVERRYDEDYKNLIHLFRSLHLDNMKNLRALISHKDDIQPLVIGRSKVRFSLEVLRRKHVLLLITDLSLSYEEILILEHIHNDQQHRAEVEYEFVWLPIVDAAVWDEAKRDRFEDLKSRMPWYAVHDPLIIEPPVIKFIRDYWHFDKKMIIVSLDPQGRVSSENAYHMLWIWGNVAFPFSDERETALWNAESWRLELVVDAIDPEILKWIDAGKYICLFGSDDIEWIKRFTLRAKDVAIRADIPLELVYAGRSTATKEKLRKLNRTIDAENLSRTWSDYTSTWFFWSRLDSMRCSKAKHHMTVDNDPILREVMTLLSYDGSDQGWVMVWRGSAETVRANGHLTSSTLDDFEKWKSAAADLGFVPELRNQLKQRHQPIHCTRLIIPGFGPDIPDRVVCTECGREMEKFFMFRCCTD</sequence>
<evidence type="ECO:0000313" key="3">
    <source>
        <dbReference type="EMBL" id="PRQ17155.1"/>
    </source>
</evidence>
<dbReference type="Pfam" id="PF14577">
    <property type="entry name" value="SEO_C"/>
    <property type="match status" value="1"/>
</dbReference>
<dbReference type="EMBL" id="PDCK01000045">
    <property type="protein sequence ID" value="PRQ17155.1"/>
    <property type="molecule type" value="Genomic_DNA"/>
</dbReference>
<protein>
    <submittedName>
        <fullName evidence="3">Putative sieve element occlusion</fullName>
    </submittedName>
</protein>
<evidence type="ECO:0000313" key="4">
    <source>
        <dbReference type="Proteomes" id="UP000238479"/>
    </source>
</evidence>
<dbReference type="InterPro" id="IPR027944">
    <property type="entry name" value="SEO_C"/>
</dbReference>
<comment type="caution">
    <text evidence="3">The sequence shown here is derived from an EMBL/GenBank/DDBJ whole genome shotgun (WGS) entry which is preliminary data.</text>
</comment>
<feature type="domain" description="Sieve element occlusion C-terminal" evidence="2">
    <location>
        <begin position="540"/>
        <end position="771"/>
    </location>
</feature>
<dbReference type="Pfam" id="PF14576">
    <property type="entry name" value="SEO_N"/>
    <property type="match status" value="1"/>
</dbReference>
<gene>
    <name evidence="3" type="ORF">RchiOBHm_Chr7g0191981</name>
</gene>
<accession>A0A2P6P5F1</accession>
<feature type="domain" description="Sieve element occlusion N-terminal" evidence="1">
    <location>
        <begin position="89"/>
        <end position="378"/>
    </location>
</feature>
<dbReference type="PANTHER" id="PTHR33232">
    <property type="entry name" value="PROTEIN SIEVE ELEMENT OCCLUSION B-LIKE"/>
    <property type="match status" value="1"/>
</dbReference>
<name>A0A2P6P5F1_ROSCH</name>
<evidence type="ECO:0000259" key="1">
    <source>
        <dbReference type="Pfam" id="PF14576"/>
    </source>
</evidence>
<evidence type="ECO:0000259" key="2">
    <source>
        <dbReference type="Pfam" id="PF14577"/>
    </source>
</evidence>